<comment type="caution">
    <text evidence="4">The sequence shown here is derived from an EMBL/GenBank/DDBJ whole genome shotgun (WGS) entry which is preliminary data.</text>
</comment>
<evidence type="ECO:0000256" key="2">
    <source>
        <dbReference type="ARBA" id="ARBA00023251"/>
    </source>
</evidence>
<dbReference type="Gene3D" id="3.40.630.30">
    <property type="match status" value="1"/>
</dbReference>
<dbReference type="SUPFAM" id="SSF55729">
    <property type="entry name" value="Acyl-CoA N-acyltransferases (Nat)"/>
    <property type="match status" value="1"/>
</dbReference>
<gene>
    <name evidence="4" type="ORF">JHL17_33705</name>
</gene>
<comment type="pathway">
    <text evidence="1">Siderophore biosynthesis.</text>
</comment>
<dbReference type="PANTHER" id="PTHR31438:SF1">
    <property type="entry name" value="LYSINE N-ACYLTRANSFERASE C17G9.06C-RELATED"/>
    <property type="match status" value="1"/>
</dbReference>
<dbReference type="Pfam" id="PF13523">
    <property type="entry name" value="Acetyltransf_8"/>
    <property type="match status" value="1"/>
</dbReference>
<evidence type="ECO:0000313" key="5">
    <source>
        <dbReference type="Proteomes" id="UP000652760"/>
    </source>
</evidence>
<dbReference type="InterPro" id="IPR019432">
    <property type="entry name" value="Acyltransferase_MbtK/IucB-like"/>
</dbReference>
<organism evidence="4 5">
    <name type="scientific">Azospirillum endophyticum</name>
    <dbReference type="NCBI Taxonomy" id="2800326"/>
    <lineage>
        <taxon>Bacteria</taxon>
        <taxon>Pseudomonadati</taxon>
        <taxon>Pseudomonadota</taxon>
        <taxon>Alphaproteobacteria</taxon>
        <taxon>Rhodospirillales</taxon>
        <taxon>Azospirillaceae</taxon>
        <taxon>Azospirillum</taxon>
    </lineage>
</organism>
<accession>A0ABS1FG08</accession>
<evidence type="ECO:0000256" key="1">
    <source>
        <dbReference type="ARBA" id="ARBA00004924"/>
    </source>
</evidence>
<dbReference type="Proteomes" id="UP000652760">
    <property type="component" value="Unassembled WGS sequence"/>
</dbReference>
<keyword evidence="2" id="KW-0046">Antibiotic resistance</keyword>
<dbReference type="InterPro" id="IPR016181">
    <property type="entry name" value="Acyl_CoA_acyltransferase"/>
</dbReference>
<evidence type="ECO:0000313" key="4">
    <source>
        <dbReference type="EMBL" id="MBK1842363.1"/>
    </source>
</evidence>
<reference evidence="5" key="1">
    <citation type="submission" date="2021-01" db="EMBL/GenBank/DDBJ databases">
        <title>Genome public.</title>
        <authorList>
            <person name="Liu C."/>
            <person name="Sun Q."/>
        </authorList>
    </citation>
    <scope>NUCLEOTIDE SEQUENCE [LARGE SCALE GENOMIC DNA]</scope>
    <source>
        <strain evidence="5">YIM B02556</strain>
    </source>
</reference>
<proteinExistence type="predicted"/>
<sequence length="367" mass="40675">MTSTLTLPLPDGRRLTAEIQLGRLHLAIDGVPLLSAICDPVEGGVALVPEGGRRGGRESGRDRPAPLSAEAAWAAACCLFSSNLGGDPARRLLVWRGIEPDPASLRSGLLLADGAGGALCRRDAFWQLPGPWLRSPGTGGFPVVARGDGSGLHRPPKPVGELYRRFDPALGLWISLRSLDIESDLERFNRWQNTPRVLEFWQEGGDLLKHRAYLEGLAEDPHVQTLIGCFDDEPFAYFEAYWAKEDRIAPFCAPGDHDRGIHMLVGENHHRGSHKVRSWLSALIHWLFLSDARTGRVVSEPRADNARMIGHMQSLGFLRERDFDFPHKRAALMLLDRRDFFDRCPGLSEPSAGPTTHDKFLHTKDSP</sequence>
<name>A0ABS1FG08_9PROT</name>
<keyword evidence="5" id="KW-1185">Reference proteome</keyword>
<dbReference type="PROSITE" id="PS51186">
    <property type="entry name" value="GNAT"/>
    <property type="match status" value="1"/>
</dbReference>
<dbReference type="InterPro" id="IPR000182">
    <property type="entry name" value="GNAT_dom"/>
</dbReference>
<dbReference type="SMART" id="SM01006">
    <property type="entry name" value="AlcB"/>
    <property type="match status" value="1"/>
</dbReference>
<dbReference type="PANTHER" id="PTHR31438">
    <property type="entry name" value="LYSINE N-ACYLTRANSFERASE C17G9.06C-RELATED"/>
    <property type="match status" value="1"/>
</dbReference>
<protein>
    <submittedName>
        <fullName evidence="4">Acetyltransferase</fullName>
    </submittedName>
</protein>
<dbReference type="EMBL" id="JAENHM010000085">
    <property type="protein sequence ID" value="MBK1842363.1"/>
    <property type="molecule type" value="Genomic_DNA"/>
</dbReference>
<feature type="domain" description="N-acetyltransferase" evidence="3">
    <location>
        <begin position="183"/>
        <end position="338"/>
    </location>
</feature>
<dbReference type="RefSeq" id="WP_200199033.1">
    <property type="nucleotide sequence ID" value="NZ_JAENHM010000085.1"/>
</dbReference>
<evidence type="ECO:0000259" key="3">
    <source>
        <dbReference type="PROSITE" id="PS51186"/>
    </source>
</evidence>